<proteinExistence type="predicted"/>
<feature type="domain" description="CzcB-like barrel-sandwich hybrid" evidence="4">
    <location>
        <begin position="74"/>
        <end position="184"/>
    </location>
</feature>
<dbReference type="InterPro" id="IPR058647">
    <property type="entry name" value="BSH_CzcB-like"/>
</dbReference>
<name>A0A4V5PMT6_9BACT</name>
<keyword evidence="3" id="KW-1133">Transmembrane helix</keyword>
<organism evidence="5 6">
    <name type="scientific">Polyangium fumosum</name>
    <dbReference type="NCBI Taxonomy" id="889272"/>
    <lineage>
        <taxon>Bacteria</taxon>
        <taxon>Pseudomonadati</taxon>
        <taxon>Myxococcota</taxon>
        <taxon>Polyangia</taxon>
        <taxon>Polyangiales</taxon>
        <taxon>Polyangiaceae</taxon>
        <taxon>Polyangium</taxon>
    </lineage>
</organism>
<keyword evidence="2" id="KW-0175">Coiled coil</keyword>
<dbReference type="Proteomes" id="UP000309215">
    <property type="component" value="Unassembled WGS sequence"/>
</dbReference>
<dbReference type="AlphaFoldDB" id="A0A4V5PMT6"/>
<gene>
    <name evidence="5" type="ORF">E8A74_42260</name>
</gene>
<evidence type="ECO:0000256" key="3">
    <source>
        <dbReference type="SAM" id="Phobius"/>
    </source>
</evidence>
<keyword evidence="6" id="KW-1185">Reference proteome</keyword>
<dbReference type="EMBL" id="SSMQ01000073">
    <property type="protein sequence ID" value="TKC98155.1"/>
    <property type="molecule type" value="Genomic_DNA"/>
</dbReference>
<dbReference type="SUPFAM" id="SSF111369">
    <property type="entry name" value="HlyD-like secretion proteins"/>
    <property type="match status" value="1"/>
</dbReference>
<feature type="transmembrane region" description="Helical" evidence="3">
    <location>
        <begin position="35"/>
        <end position="56"/>
    </location>
</feature>
<dbReference type="PANTHER" id="PTHR32347">
    <property type="entry name" value="EFFLUX SYSTEM COMPONENT YKNX-RELATED"/>
    <property type="match status" value="1"/>
</dbReference>
<dbReference type="GO" id="GO:0030313">
    <property type="term" value="C:cell envelope"/>
    <property type="evidence" value="ECO:0007669"/>
    <property type="project" value="UniProtKB-SubCell"/>
</dbReference>
<evidence type="ECO:0000313" key="6">
    <source>
        <dbReference type="Proteomes" id="UP000309215"/>
    </source>
</evidence>
<dbReference type="OrthoDB" id="5522338at2"/>
<evidence type="ECO:0000259" key="4">
    <source>
        <dbReference type="Pfam" id="PF25973"/>
    </source>
</evidence>
<reference evidence="5 6" key="1">
    <citation type="submission" date="2019-04" db="EMBL/GenBank/DDBJ databases">
        <authorList>
            <person name="Li Y."/>
            <person name="Wang J."/>
        </authorList>
    </citation>
    <scope>NUCLEOTIDE SEQUENCE [LARGE SCALE GENOMIC DNA]</scope>
    <source>
        <strain evidence="5 6">DSM 14668</strain>
    </source>
</reference>
<evidence type="ECO:0000313" key="5">
    <source>
        <dbReference type="EMBL" id="TKC98155.1"/>
    </source>
</evidence>
<protein>
    <submittedName>
        <fullName evidence="5">HlyD family efflux transporter periplasmic adaptor subunit</fullName>
    </submittedName>
</protein>
<comment type="caution">
    <text evidence="5">The sequence shown here is derived from an EMBL/GenBank/DDBJ whole genome shotgun (WGS) entry which is preliminary data.</text>
</comment>
<dbReference type="RefSeq" id="WP_136934818.1">
    <property type="nucleotide sequence ID" value="NZ_SSMQ01000073.1"/>
</dbReference>
<keyword evidence="3" id="KW-0472">Membrane</keyword>
<evidence type="ECO:0000256" key="1">
    <source>
        <dbReference type="ARBA" id="ARBA00004196"/>
    </source>
</evidence>
<dbReference type="InterPro" id="IPR050465">
    <property type="entry name" value="UPF0194_transport"/>
</dbReference>
<keyword evidence="3" id="KW-0812">Transmembrane</keyword>
<dbReference type="PANTHER" id="PTHR32347:SF23">
    <property type="entry name" value="BLL5650 PROTEIN"/>
    <property type="match status" value="1"/>
</dbReference>
<dbReference type="Gene3D" id="2.40.50.100">
    <property type="match status" value="1"/>
</dbReference>
<accession>A0A4V5PMT6</accession>
<sequence>MDRGAPRIFRREALRKNAGRLEGDILRTPSGWTTWAYRILFAALVAVVAFSVLATISEYASGPAVVWVPGRLDLTATVQGTVHSIDIRSGQRVAAGDLLIRLQSWQAEAELSRAQREFDLQLMKTLRDPSDAQARQTLTALRTQKDLAKARLEQLFIRAPRAGVVGDVRIRPGQAVATGDVVLHLLDPSRGPSILAIVPAQYRPQLRPGMSMRFELKGYRFAYTEATITSVGNQIIGPQEVQRYLGQELGDTVEIKGPVVLIESVPSSPTFEIEGQRFDFHHGMNGMAEVRVRSEHVIVALVPGLRVLLRRPHE</sequence>
<comment type="subcellular location">
    <subcellularLocation>
        <location evidence="1">Cell envelope</location>
    </subcellularLocation>
</comment>
<evidence type="ECO:0000256" key="2">
    <source>
        <dbReference type="ARBA" id="ARBA00023054"/>
    </source>
</evidence>
<dbReference type="Pfam" id="PF25973">
    <property type="entry name" value="BSH_CzcB"/>
    <property type="match status" value="1"/>
</dbReference>